<protein>
    <submittedName>
        <fullName evidence="5">Class I SAM-dependent RNA methyltransferase</fullName>
    </submittedName>
</protein>
<dbReference type="PROSITE" id="PS51687">
    <property type="entry name" value="SAM_MT_RNA_M5U"/>
    <property type="match status" value="1"/>
</dbReference>
<dbReference type="AlphaFoldDB" id="A0A2T8HSG6"/>
<evidence type="ECO:0000256" key="3">
    <source>
        <dbReference type="ARBA" id="ARBA00022691"/>
    </source>
</evidence>
<dbReference type="PANTHER" id="PTHR11061">
    <property type="entry name" value="RNA M5U METHYLTRANSFERASE"/>
    <property type="match status" value="1"/>
</dbReference>
<dbReference type="Gene3D" id="3.40.50.150">
    <property type="entry name" value="Vaccinia Virus protein VP39"/>
    <property type="match status" value="1"/>
</dbReference>
<dbReference type="SUPFAM" id="SSF53335">
    <property type="entry name" value="S-adenosyl-L-methionine-dependent methyltransferases"/>
    <property type="match status" value="1"/>
</dbReference>
<dbReference type="PANTHER" id="PTHR11061:SF49">
    <property type="entry name" value="23S RRNA (URACIL(1939)-C(5))-METHYLTRANSFERASE RLMD"/>
    <property type="match status" value="1"/>
</dbReference>
<accession>A0A2T8HSG6</accession>
<comment type="similarity">
    <text evidence="4">Belongs to the class I-like SAM-binding methyltransferase superfamily. RNA M5U methyltransferase family.</text>
</comment>
<dbReference type="RefSeq" id="WP_116558838.1">
    <property type="nucleotide sequence ID" value="NZ_QDKM01000005.1"/>
</dbReference>
<evidence type="ECO:0000313" key="6">
    <source>
        <dbReference type="Proteomes" id="UP000245911"/>
    </source>
</evidence>
<feature type="binding site" evidence="4">
    <location>
        <position position="333"/>
    </location>
    <ligand>
        <name>S-adenosyl-L-methionine</name>
        <dbReference type="ChEBI" id="CHEBI:59789"/>
    </ligand>
</feature>
<feature type="binding site" evidence="4">
    <location>
        <position position="238"/>
    </location>
    <ligand>
        <name>S-adenosyl-L-methionine</name>
        <dbReference type="ChEBI" id="CHEBI:59789"/>
    </ligand>
</feature>
<dbReference type="OrthoDB" id="9804590at2"/>
<feature type="binding site" evidence="4">
    <location>
        <position position="285"/>
    </location>
    <ligand>
        <name>S-adenosyl-L-methionine</name>
        <dbReference type="ChEBI" id="CHEBI:59789"/>
    </ligand>
</feature>
<dbReference type="GO" id="GO:0070041">
    <property type="term" value="F:rRNA (uridine-C5-)-methyltransferase activity"/>
    <property type="evidence" value="ECO:0007669"/>
    <property type="project" value="TreeGrafter"/>
</dbReference>
<proteinExistence type="inferred from homology"/>
<dbReference type="Gene3D" id="2.40.50.1070">
    <property type="match status" value="1"/>
</dbReference>
<dbReference type="InterPro" id="IPR010280">
    <property type="entry name" value="U5_MeTrfase_fam"/>
</dbReference>
<evidence type="ECO:0000256" key="1">
    <source>
        <dbReference type="ARBA" id="ARBA00022603"/>
    </source>
</evidence>
<keyword evidence="3 4" id="KW-0949">S-adenosyl-L-methionine</keyword>
<gene>
    <name evidence="5" type="ORF">DDE20_12475</name>
</gene>
<feature type="active site" description="Nucleophile" evidence="4">
    <location>
        <position position="359"/>
    </location>
</feature>
<organism evidence="5 6">
    <name type="scientific">Pararhodobacter oceanensis</name>
    <dbReference type="NCBI Taxonomy" id="2172121"/>
    <lineage>
        <taxon>Bacteria</taxon>
        <taxon>Pseudomonadati</taxon>
        <taxon>Pseudomonadota</taxon>
        <taxon>Alphaproteobacteria</taxon>
        <taxon>Rhodobacterales</taxon>
        <taxon>Paracoccaceae</taxon>
        <taxon>Pararhodobacter</taxon>
    </lineage>
</organism>
<name>A0A2T8HSG6_9RHOB</name>
<evidence type="ECO:0000256" key="2">
    <source>
        <dbReference type="ARBA" id="ARBA00022679"/>
    </source>
</evidence>
<keyword evidence="1 4" id="KW-0489">Methyltransferase</keyword>
<dbReference type="Pfam" id="PF05958">
    <property type="entry name" value="tRNA_U5-meth_tr"/>
    <property type="match status" value="1"/>
</dbReference>
<comment type="caution">
    <text evidence="5">The sequence shown here is derived from an EMBL/GenBank/DDBJ whole genome shotgun (WGS) entry which is preliminary data.</text>
</comment>
<dbReference type="CDD" id="cd02440">
    <property type="entry name" value="AdoMet_MTases"/>
    <property type="match status" value="1"/>
</dbReference>
<reference evidence="5 6" key="1">
    <citation type="submission" date="2018-04" db="EMBL/GenBank/DDBJ databases">
        <title>Pararhodobacter oceanense sp. nov., isolated from marine intertidal sediment.</title>
        <authorList>
            <person name="Wang X.-L."/>
            <person name="Du Z.-J."/>
        </authorList>
    </citation>
    <scope>NUCLEOTIDE SEQUENCE [LARGE SCALE GENOMIC DNA]</scope>
    <source>
        <strain evidence="5 6">AM505</strain>
    </source>
</reference>
<evidence type="ECO:0000313" key="5">
    <source>
        <dbReference type="EMBL" id="PVH28388.1"/>
    </source>
</evidence>
<keyword evidence="2 4" id="KW-0808">Transferase</keyword>
<feature type="binding site" evidence="4">
    <location>
        <position position="265"/>
    </location>
    <ligand>
        <name>S-adenosyl-L-methionine</name>
        <dbReference type="ChEBI" id="CHEBI:59789"/>
    </ligand>
</feature>
<sequence>MITIERLNLRAEGVAQGVTVARALPGEAVEGAEDSGRIAQPRILQPSPQRVAAPCKHYKACGGCALMHASDAFVAEWKQDVVRHALALQSIEAAFRPILTSPPRSRRRATLAGRRLKSAALVGFHARASDTVTAIPDCQLLDPALIAMIPALEALVALGGSRKGEVKLTVTLFDQGVEVAASGGKPLDNALRMGLPQIAGQYGVARLAWDGEVLLQSEPPSLPMGAAKVSPPPGAFLQATAHGEASLLRAVREAVGEARSVADLFAGCGTFSLPLAKNAEVLAVEGAAEMLASLDLGWRNATGLKRITTETRDLFRRPLLPDELAAFDAVVIDPPRAGAEAQTAELAASGVPVIAFVSCNPVTFARDAKTLVSAGYLLDWVQVVDQFRWSAHVELAARFTLT</sequence>
<dbReference type="EMBL" id="QDKM01000005">
    <property type="protein sequence ID" value="PVH28388.1"/>
    <property type="molecule type" value="Genomic_DNA"/>
</dbReference>
<dbReference type="InterPro" id="IPR029063">
    <property type="entry name" value="SAM-dependent_MTases_sf"/>
</dbReference>
<evidence type="ECO:0000256" key="4">
    <source>
        <dbReference type="PROSITE-ProRule" id="PRU01024"/>
    </source>
</evidence>
<keyword evidence="6" id="KW-1185">Reference proteome</keyword>
<dbReference type="GO" id="GO:0070475">
    <property type="term" value="P:rRNA base methylation"/>
    <property type="evidence" value="ECO:0007669"/>
    <property type="project" value="TreeGrafter"/>
</dbReference>
<dbReference type="Proteomes" id="UP000245911">
    <property type="component" value="Unassembled WGS sequence"/>
</dbReference>